<proteinExistence type="predicted"/>
<name>A0A382Q421_9ZZZZ</name>
<dbReference type="AlphaFoldDB" id="A0A382Q421"/>
<dbReference type="EMBL" id="UINC01111175">
    <property type="protein sequence ID" value="SVC79192.1"/>
    <property type="molecule type" value="Genomic_DNA"/>
</dbReference>
<gene>
    <name evidence="1" type="ORF">METZ01_LOCUS332046</name>
</gene>
<evidence type="ECO:0000313" key="1">
    <source>
        <dbReference type="EMBL" id="SVC79192.1"/>
    </source>
</evidence>
<protein>
    <submittedName>
        <fullName evidence="1">Uncharacterized protein</fullName>
    </submittedName>
</protein>
<accession>A0A382Q421</accession>
<organism evidence="1">
    <name type="scientific">marine metagenome</name>
    <dbReference type="NCBI Taxonomy" id="408172"/>
    <lineage>
        <taxon>unclassified sequences</taxon>
        <taxon>metagenomes</taxon>
        <taxon>ecological metagenomes</taxon>
    </lineage>
</organism>
<sequence>MESGISSVSQPYYFETLMKHYEPLVEHYETTYRYNRKCTC</sequence>
<reference evidence="1" key="1">
    <citation type="submission" date="2018-05" db="EMBL/GenBank/DDBJ databases">
        <authorList>
            <person name="Lanie J.A."/>
            <person name="Ng W.-L."/>
            <person name="Kazmierczak K.M."/>
            <person name="Andrzejewski T.M."/>
            <person name="Davidsen T.M."/>
            <person name="Wayne K.J."/>
            <person name="Tettelin H."/>
            <person name="Glass J.I."/>
            <person name="Rusch D."/>
            <person name="Podicherti R."/>
            <person name="Tsui H.-C.T."/>
            <person name="Winkler M.E."/>
        </authorList>
    </citation>
    <scope>NUCLEOTIDE SEQUENCE</scope>
</reference>